<dbReference type="PANTHER" id="PTHR47326:SF1">
    <property type="entry name" value="HTH PSQ-TYPE DOMAIN-CONTAINING PROTEIN"/>
    <property type="match status" value="1"/>
</dbReference>
<keyword evidence="3" id="KW-1185">Reference proteome</keyword>
<evidence type="ECO:0000313" key="2">
    <source>
        <dbReference type="EMBL" id="OAF68817.1"/>
    </source>
</evidence>
<dbReference type="AlphaFoldDB" id="A0A177B3F5"/>
<organism evidence="2 3">
    <name type="scientific">Intoshia linei</name>
    <dbReference type="NCBI Taxonomy" id="1819745"/>
    <lineage>
        <taxon>Eukaryota</taxon>
        <taxon>Metazoa</taxon>
        <taxon>Spiralia</taxon>
        <taxon>Lophotrochozoa</taxon>
        <taxon>Mesozoa</taxon>
        <taxon>Orthonectida</taxon>
        <taxon>Rhopaluridae</taxon>
        <taxon>Intoshia</taxon>
    </lineage>
</organism>
<protein>
    <submittedName>
        <fullName evidence="2">Uncharacterized protein</fullName>
    </submittedName>
</protein>
<feature type="compositionally biased region" description="Polar residues" evidence="1">
    <location>
        <begin position="1"/>
        <end position="12"/>
    </location>
</feature>
<name>A0A177B3F5_9BILA</name>
<reference evidence="2 3" key="1">
    <citation type="submission" date="2016-04" db="EMBL/GenBank/DDBJ databases">
        <title>The genome of Intoshia linei affirms orthonectids as highly simplified spiralians.</title>
        <authorList>
            <person name="Mikhailov K.V."/>
            <person name="Slusarev G.S."/>
            <person name="Nikitin M.A."/>
            <person name="Logacheva M.D."/>
            <person name="Penin A."/>
            <person name="Aleoshin V."/>
            <person name="Panchin Y.V."/>
        </authorList>
    </citation>
    <scope>NUCLEOTIDE SEQUENCE [LARGE SCALE GENOMIC DNA]</scope>
    <source>
        <strain evidence="2">Intl2013</strain>
        <tissue evidence="2">Whole animal</tissue>
    </source>
</reference>
<feature type="region of interest" description="Disordered" evidence="1">
    <location>
        <begin position="1"/>
        <end position="21"/>
    </location>
</feature>
<accession>A0A177B3F5</accession>
<evidence type="ECO:0000256" key="1">
    <source>
        <dbReference type="SAM" id="MobiDB-lite"/>
    </source>
</evidence>
<dbReference type="OrthoDB" id="10066061at2759"/>
<dbReference type="PANTHER" id="PTHR47326">
    <property type="entry name" value="TRANSPOSABLE ELEMENT TC3 TRANSPOSASE-LIKE PROTEIN"/>
    <property type="match status" value="1"/>
</dbReference>
<dbReference type="Proteomes" id="UP000078046">
    <property type="component" value="Unassembled WGS sequence"/>
</dbReference>
<proteinExistence type="predicted"/>
<comment type="caution">
    <text evidence="2">The sequence shown here is derived from an EMBL/GenBank/DDBJ whole genome shotgun (WGS) entry which is preliminary data.</text>
</comment>
<sequence length="160" mass="18988">MHGKNPTTTTAAFAQEHPNKIPRSRQSMYALAKKFHNTGSVIDKKRSGRPKNMNTNENKENVRAFYQNAPSTSAVRASLQLYIPRTNLRKIMKNIDLKVWRPRLLYKMNDDDYDRCIEFCKWLQQQLHENIEIRNRIIWTKEANFKLNGHVNFECFEDKM</sequence>
<gene>
    <name evidence="2" type="ORF">A3Q56_03433</name>
</gene>
<evidence type="ECO:0000313" key="3">
    <source>
        <dbReference type="Proteomes" id="UP000078046"/>
    </source>
</evidence>
<dbReference type="EMBL" id="LWCA01000382">
    <property type="protein sequence ID" value="OAF68817.1"/>
    <property type="molecule type" value="Genomic_DNA"/>
</dbReference>